<feature type="binding site" evidence="14 15">
    <location>
        <position position="78"/>
    </location>
    <ligand>
        <name>a divalent metal cation</name>
        <dbReference type="ChEBI" id="CHEBI:60240"/>
    </ligand>
</feature>
<evidence type="ECO:0000256" key="3">
    <source>
        <dbReference type="ARBA" id="ARBA00004065"/>
    </source>
</evidence>
<comment type="similarity">
    <text evidence="5 14 16">Belongs to the RNase HII family.</text>
</comment>
<protein>
    <recommendedName>
        <fullName evidence="7 14">Ribonuclease HII</fullName>
        <shortName evidence="14">RNase HII</shortName>
        <ecNumber evidence="6 14">3.1.26.4</ecNumber>
    </recommendedName>
</protein>
<keyword evidence="10 14" id="KW-0479">Metal-binding</keyword>
<reference evidence="18" key="2">
    <citation type="submission" date="2020-09" db="EMBL/GenBank/DDBJ databases">
        <authorList>
            <person name="Sun Q."/>
            <person name="Zhou Y."/>
        </authorList>
    </citation>
    <scope>NUCLEOTIDE SEQUENCE</scope>
    <source>
        <strain evidence="18">CGMCC 1.15371</strain>
    </source>
</reference>
<reference evidence="18" key="1">
    <citation type="journal article" date="2014" name="Int. J. Syst. Evol. Microbiol.">
        <title>Complete genome sequence of Corynebacterium casei LMG S-19264T (=DSM 44701T), isolated from a smear-ripened cheese.</title>
        <authorList>
            <consortium name="US DOE Joint Genome Institute (JGI-PGF)"/>
            <person name="Walter F."/>
            <person name="Albersmeier A."/>
            <person name="Kalinowski J."/>
            <person name="Ruckert C."/>
        </authorList>
    </citation>
    <scope>NUCLEOTIDE SEQUENCE</scope>
    <source>
        <strain evidence="18">CGMCC 1.15371</strain>
    </source>
</reference>
<evidence type="ECO:0000313" key="19">
    <source>
        <dbReference type="Proteomes" id="UP000628775"/>
    </source>
</evidence>
<dbReference type="RefSeq" id="WP_188693264.1">
    <property type="nucleotide sequence ID" value="NZ_BMIR01000008.1"/>
</dbReference>
<dbReference type="NCBIfam" id="NF000596">
    <property type="entry name" value="PRK00015.1-4"/>
    <property type="match status" value="1"/>
</dbReference>
<dbReference type="FunFam" id="3.30.420.10:FF:000006">
    <property type="entry name" value="Ribonuclease HII"/>
    <property type="match status" value="1"/>
</dbReference>
<evidence type="ECO:0000256" key="1">
    <source>
        <dbReference type="ARBA" id="ARBA00000077"/>
    </source>
</evidence>
<proteinExistence type="inferred from homology"/>
<dbReference type="HAMAP" id="MF_00052_B">
    <property type="entry name" value="RNase_HII_B"/>
    <property type="match status" value="1"/>
</dbReference>
<evidence type="ECO:0000256" key="4">
    <source>
        <dbReference type="ARBA" id="ARBA00004496"/>
    </source>
</evidence>
<feature type="domain" description="RNase H type-2" evidence="17">
    <location>
        <begin position="72"/>
        <end position="256"/>
    </location>
</feature>
<evidence type="ECO:0000256" key="12">
    <source>
        <dbReference type="ARBA" id="ARBA00022801"/>
    </source>
</evidence>
<keyword evidence="8 14" id="KW-0963">Cytoplasm</keyword>
<evidence type="ECO:0000256" key="16">
    <source>
        <dbReference type="RuleBase" id="RU003515"/>
    </source>
</evidence>
<evidence type="ECO:0000256" key="8">
    <source>
        <dbReference type="ARBA" id="ARBA00022490"/>
    </source>
</evidence>
<name>A0A8J2VPF8_9BACL</name>
<comment type="cofactor">
    <cofactor evidence="2">
        <name>Mg(2+)</name>
        <dbReference type="ChEBI" id="CHEBI:18420"/>
    </cofactor>
</comment>
<dbReference type="GO" id="GO:0043137">
    <property type="term" value="P:DNA replication, removal of RNA primer"/>
    <property type="evidence" value="ECO:0007669"/>
    <property type="project" value="TreeGrafter"/>
</dbReference>
<evidence type="ECO:0000256" key="15">
    <source>
        <dbReference type="PROSITE-ProRule" id="PRU01319"/>
    </source>
</evidence>
<comment type="function">
    <text evidence="3 14 16">Endonuclease that specifically degrades the RNA of RNA-DNA hybrids.</text>
</comment>
<dbReference type="AlphaFoldDB" id="A0A8J2VPF8"/>
<organism evidence="18 19">
    <name type="scientific">Pullulanibacillus camelliae</name>
    <dbReference type="NCBI Taxonomy" id="1707096"/>
    <lineage>
        <taxon>Bacteria</taxon>
        <taxon>Bacillati</taxon>
        <taxon>Bacillota</taxon>
        <taxon>Bacilli</taxon>
        <taxon>Bacillales</taxon>
        <taxon>Sporolactobacillaceae</taxon>
        <taxon>Pullulanibacillus</taxon>
    </lineage>
</organism>
<dbReference type="Gene3D" id="3.30.420.10">
    <property type="entry name" value="Ribonuclease H-like superfamily/Ribonuclease H"/>
    <property type="match status" value="1"/>
</dbReference>
<dbReference type="GO" id="GO:0004523">
    <property type="term" value="F:RNA-DNA hybrid ribonuclease activity"/>
    <property type="evidence" value="ECO:0007669"/>
    <property type="project" value="UniProtKB-UniRule"/>
</dbReference>
<dbReference type="InterPro" id="IPR036397">
    <property type="entry name" value="RNaseH_sf"/>
</dbReference>
<dbReference type="CDD" id="cd07182">
    <property type="entry name" value="RNase_HII_bacteria_HII_like"/>
    <property type="match status" value="1"/>
</dbReference>
<dbReference type="GO" id="GO:0032299">
    <property type="term" value="C:ribonuclease H2 complex"/>
    <property type="evidence" value="ECO:0007669"/>
    <property type="project" value="TreeGrafter"/>
</dbReference>
<dbReference type="InterPro" id="IPR012337">
    <property type="entry name" value="RNaseH-like_sf"/>
</dbReference>
<evidence type="ECO:0000259" key="17">
    <source>
        <dbReference type="PROSITE" id="PS51975"/>
    </source>
</evidence>
<dbReference type="InterPro" id="IPR001352">
    <property type="entry name" value="RNase_HII/HIII"/>
</dbReference>
<evidence type="ECO:0000313" key="18">
    <source>
        <dbReference type="EMBL" id="GGE42015.1"/>
    </source>
</evidence>
<keyword evidence="9 14" id="KW-0540">Nuclease</keyword>
<dbReference type="GO" id="GO:0030145">
    <property type="term" value="F:manganese ion binding"/>
    <property type="evidence" value="ECO:0007669"/>
    <property type="project" value="UniProtKB-UniRule"/>
</dbReference>
<keyword evidence="13 14" id="KW-0464">Manganese</keyword>
<feature type="binding site" evidence="14 15">
    <location>
        <position position="79"/>
    </location>
    <ligand>
        <name>a divalent metal cation</name>
        <dbReference type="ChEBI" id="CHEBI:60240"/>
    </ligand>
</feature>
<comment type="caution">
    <text evidence="18">The sequence shown here is derived from an EMBL/GenBank/DDBJ whole genome shotgun (WGS) entry which is preliminary data.</text>
</comment>
<dbReference type="EMBL" id="BMIR01000008">
    <property type="protein sequence ID" value="GGE42015.1"/>
    <property type="molecule type" value="Genomic_DNA"/>
</dbReference>
<evidence type="ECO:0000256" key="10">
    <source>
        <dbReference type="ARBA" id="ARBA00022723"/>
    </source>
</evidence>
<dbReference type="GO" id="GO:0006298">
    <property type="term" value="P:mismatch repair"/>
    <property type="evidence" value="ECO:0007669"/>
    <property type="project" value="TreeGrafter"/>
</dbReference>
<evidence type="ECO:0000256" key="9">
    <source>
        <dbReference type="ARBA" id="ARBA00022722"/>
    </source>
</evidence>
<dbReference type="GO" id="GO:0005737">
    <property type="term" value="C:cytoplasm"/>
    <property type="evidence" value="ECO:0007669"/>
    <property type="project" value="UniProtKB-SubCell"/>
</dbReference>
<feature type="binding site" evidence="14 15">
    <location>
        <position position="170"/>
    </location>
    <ligand>
        <name>a divalent metal cation</name>
        <dbReference type="ChEBI" id="CHEBI:60240"/>
    </ligand>
</feature>
<comment type="cofactor">
    <cofactor evidence="14 15">
        <name>Mn(2+)</name>
        <dbReference type="ChEBI" id="CHEBI:29035"/>
    </cofactor>
    <cofactor evidence="14 15">
        <name>Mg(2+)</name>
        <dbReference type="ChEBI" id="CHEBI:18420"/>
    </cofactor>
    <text evidence="14 15">Manganese or magnesium. Binds 1 divalent metal ion per monomer in the absence of substrate. May bind a second metal ion after substrate binding.</text>
</comment>
<dbReference type="PANTHER" id="PTHR10954">
    <property type="entry name" value="RIBONUCLEASE H2 SUBUNIT A"/>
    <property type="match status" value="1"/>
</dbReference>
<evidence type="ECO:0000256" key="11">
    <source>
        <dbReference type="ARBA" id="ARBA00022759"/>
    </source>
</evidence>
<accession>A0A8J2VPF8</accession>
<dbReference type="NCBIfam" id="NF000595">
    <property type="entry name" value="PRK00015.1-3"/>
    <property type="match status" value="1"/>
</dbReference>
<dbReference type="Proteomes" id="UP000628775">
    <property type="component" value="Unassembled WGS sequence"/>
</dbReference>
<keyword evidence="19" id="KW-1185">Reference proteome</keyword>
<dbReference type="GO" id="GO:0003723">
    <property type="term" value="F:RNA binding"/>
    <property type="evidence" value="ECO:0007669"/>
    <property type="project" value="UniProtKB-UniRule"/>
</dbReference>
<keyword evidence="12 14" id="KW-0378">Hydrolase</keyword>
<sequence length="256" mass="28798">MRSSSIKDIASFLEEKHTLTIEEREQLESDERKGVKALLTQWEKRQAKQQVLIERYERMLSFEEGLYDKGYAQVAGIDEAGRGPLAGPVVAAAVILDREIPIIGVNDSKQLSRKQRQRLYEEIQEKALAVGVGLASSQEIDTVNIYQATKLAMQRAVQHLEVKPSYLLVDAMTVPLNIKQHAITKGDARSVSIASASIIAKETRDRMMEALDERYPGYAFTDHHGYGTKAHLEAIARLGPCPEHRKSFSPIKEWLK</sequence>
<evidence type="ECO:0000256" key="7">
    <source>
        <dbReference type="ARBA" id="ARBA00019179"/>
    </source>
</evidence>
<evidence type="ECO:0000256" key="2">
    <source>
        <dbReference type="ARBA" id="ARBA00001946"/>
    </source>
</evidence>
<dbReference type="NCBIfam" id="NF000594">
    <property type="entry name" value="PRK00015.1-1"/>
    <property type="match status" value="1"/>
</dbReference>
<evidence type="ECO:0000256" key="6">
    <source>
        <dbReference type="ARBA" id="ARBA00012180"/>
    </source>
</evidence>
<dbReference type="InterPro" id="IPR022898">
    <property type="entry name" value="RNase_HII"/>
</dbReference>
<gene>
    <name evidence="14 18" type="primary">rnhB</name>
    <name evidence="18" type="ORF">GCM10011391_20990</name>
</gene>
<dbReference type="PANTHER" id="PTHR10954:SF18">
    <property type="entry name" value="RIBONUCLEASE HII"/>
    <property type="match status" value="1"/>
</dbReference>
<evidence type="ECO:0000256" key="14">
    <source>
        <dbReference type="HAMAP-Rule" id="MF_00052"/>
    </source>
</evidence>
<dbReference type="SUPFAM" id="SSF53098">
    <property type="entry name" value="Ribonuclease H-like"/>
    <property type="match status" value="1"/>
</dbReference>
<dbReference type="InterPro" id="IPR024567">
    <property type="entry name" value="RNase_HII/HIII_dom"/>
</dbReference>
<evidence type="ECO:0000256" key="5">
    <source>
        <dbReference type="ARBA" id="ARBA00007383"/>
    </source>
</evidence>
<dbReference type="PROSITE" id="PS51975">
    <property type="entry name" value="RNASE_H_2"/>
    <property type="match status" value="1"/>
</dbReference>
<comment type="subcellular location">
    <subcellularLocation>
        <location evidence="4 14">Cytoplasm</location>
    </subcellularLocation>
</comment>
<dbReference type="Pfam" id="PF01351">
    <property type="entry name" value="RNase_HII"/>
    <property type="match status" value="1"/>
</dbReference>
<evidence type="ECO:0000256" key="13">
    <source>
        <dbReference type="ARBA" id="ARBA00023211"/>
    </source>
</evidence>
<keyword evidence="11 14" id="KW-0255">Endonuclease</keyword>
<dbReference type="EC" id="3.1.26.4" evidence="6 14"/>
<comment type="catalytic activity">
    <reaction evidence="1 14 15 16">
        <text>Endonucleolytic cleavage to 5'-phosphomonoester.</text>
        <dbReference type="EC" id="3.1.26.4"/>
    </reaction>
</comment>